<name>A0A1K2H839_9NEIS</name>
<reference evidence="2 3" key="1">
    <citation type="submission" date="2016-11" db="EMBL/GenBank/DDBJ databases">
        <authorList>
            <person name="Jaros S."/>
            <person name="Januszkiewicz K."/>
            <person name="Wedrychowicz H."/>
        </authorList>
    </citation>
    <scope>NUCLEOTIDE SEQUENCE [LARGE SCALE GENOMIC DNA]</scope>
    <source>
        <strain evidence="2 3">DSM 18899</strain>
    </source>
</reference>
<evidence type="ECO:0000313" key="3">
    <source>
        <dbReference type="Proteomes" id="UP000186513"/>
    </source>
</evidence>
<dbReference type="EMBL" id="FPKR01000002">
    <property type="protein sequence ID" value="SFZ72039.1"/>
    <property type="molecule type" value="Genomic_DNA"/>
</dbReference>
<proteinExistence type="predicted"/>
<keyword evidence="1" id="KW-0732">Signal</keyword>
<organism evidence="2 3">
    <name type="scientific">Chitinimonas taiwanensis DSM 18899</name>
    <dbReference type="NCBI Taxonomy" id="1121279"/>
    <lineage>
        <taxon>Bacteria</taxon>
        <taxon>Pseudomonadati</taxon>
        <taxon>Pseudomonadota</taxon>
        <taxon>Betaproteobacteria</taxon>
        <taxon>Neisseriales</taxon>
        <taxon>Chitinibacteraceae</taxon>
        <taxon>Chitinimonas</taxon>
    </lineage>
</organism>
<dbReference type="OrthoDB" id="8594288at2"/>
<accession>A0A1K2H839</accession>
<keyword evidence="3" id="KW-1185">Reference proteome</keyword>
<dbReference type="RefSeq" id="WP_072427067.1">
    <property type="nucleotide sequence ID" value="NZ_FPKR01000002.1"/>
</dbReference>
<sequence>MKIKAIFSSIVALCAVSVHSKELLLGNFGHAFTGKESDIVWSIRAKGSIYEILFHGDNSKATAQQLSDKAVAKLWKKLDWPEITTAGVVCLGVKEDFFCYVPQEQRKKISWIADNKSDYFNYSSMGGVMEIHKKKP</sequence>
<feature type="chain" id="PRO_5013221912" evidence="1">
    <location>
        <begin position="21"/>
        <end position="136"/>
    </location>
</feature>
<dbReference type="Proteomes" id="UP000186513">
    <property type="component" value="Unassembled WGS sequence"/>
</dbReference>
<feature type="signal peptide" evidence="1">
    <location>
        <begin position="1"/>
        <end position="20"/>
    </location>
</feature>
<evidence type="ECO:0000313" key="2">
    <source>
        <dbReference type="EMBL" id="SFZ72039.1"/>
    </source>
</evidence>
<protein>
    <submittedName>
        <fullName evidence="2">Uncharacterized protein</fullName>
    </submittedName>
</protein>
<dbReference type="AlphaFoldDB" id="A0A1K2H839"/>
<gene>
    <name evidence="2" type="ORF">SAMN02745887_00519</name>
</gene>
<evidence type="ECO:0000256" key="1">
    <source>
        <dbReference type="SAM" id="SignalP"/>
    </source>
</evidence>